<comment type="caution">
    <text evidence="1">The sequence shown here is derived from an EMBL/GenBank/DDBJ whole genome shotgun (WGS) entry which is preliminary data.</text>
</comment>
<gene>
    <name evidence="1" type="ORF">SPELUC_LOCUS17286</name>
</gene>
<reference evidence="1" key="1">
    <citation type="submission" date="2021-06" db="EMBL/GenBank/DDBJ databases">
        <authorList>
            <person name="Kallberg Y."/>
            <person name="Tangrot J."/>
            <person name="Rosling A."/>
        </authorList>
    </citation>
    <scope>NUCLEOTIDE SEQUENCE</scope>
    <source>
        <strain evidence="1">28 12/20/2015</strain>
    </source>
</reference>
<proteinExistence type="predicted"/>
<feature type="non-terminal residue" evidence="1">
    <location>
        <position position="129"/>
    </location>
</feature>
<evidence type="ECO:0000313" key="2">
    <source>
        <dbReference type="Proteomes" id="UP000789366"/>
    </source>
</evidence>
<organism evidence="1 2">
    <name type="scientific">Cetraspora pellucida</name>
    <dbReference type="NCBI Taxonomy" id="1433469"/>
    <lineage>
        <taxon>Eukaryota</taxon>
        <taxon>Fungi</taxon>
        <taxon>Fungi incertae sedis</taxon>
        <taxon>Mucoromycota</taxon>
        <taxon>Glomeromycotina</taxon>
        <taxon>Glomeromycetes</taxon>
        <taxon>Diversisporales</taxon>
        <taxon>Gigasporaceae</taxon>
        <taxon>Cetraspora</taxon>
    </lineage>
</organism>
<dbReference type="Proteomes" id="UP000789366">
    <property type="component" value="Unassembled WGS sequence"/>
</dbReference>
<keyword evidence="2" id="KW-1185">Reference proteome</keyword>
<name>A0ACA9RG36_9GLOM</name>
<dbReference type="EMBL" id="CAJVPW010069783">
    <property type="protein sequence ID" value="CAG8791663.1"/>
    <property type="molecule type" value="Genomic_DNA"/>
</dbReference>
<sequence length="129" mass="15381">ENSYHCFDENLQEPLKNEVQQIIEEAYVNELEIDKKLNNKKSIRNSDTNDRQFDLYDNKRYVSEPYEKEVRYTMILKLIVLETCKVDLASINDKKDNNLCSIDKNKEKEHIRCAKEKLNRIHDSNPSED</sequence>
<feature type="non-terminal residue" evidence="1">
    <location>
        <position position="1"/>
    </location>
</feature>
<protein>
    <submittedName>
        <fullName evidence="1">13933_t:CDS:1</fullName>
    </submittedName>
</protein>
<evidence type="ECO:0000313" key="1">
    <source>
        <dbReference type="EMBL" id="CAG8791663.1"/>
    </source>
</evidence>
<accession>A0ACA9RG36</accession>